<sequence>MQAIPRELTQNNWITMLFLIGFILLFFMKLYKPSRFLGYSISFFTRGFIEKRAEEKPAIFSTFHVLIYSFCVLTLSLFIHTLIPETQTQNNLISYIYLISFTFIYMIIRSLLDYSFSKLLNLSDYIRYFIFTKVGYLYTLSIWLFPILIIYNYGYKNNNFLWGSFLILLGIRFGLVFYNNKKLIIKHLFYFILYLCALEIAPLFIILKILK</sequence>
<gene>
    <name evidence="2" type="ORF">LPB136_10265</name>
</gene>
<evidence type="ECO:0000313" key="3">
    <source>
        <dbReference type="Proteomes" id="UP000181898"/>
    </source>
</evidence>
<dbReference type="KEGG" id="ten:LPB136_10265"/>
<dbReference type="OrthoDB" id="1438590at2"/>
<keyword evidence="3" id="KW-1185">Reference proteome</keyword>
<name>A0A1L3JKV0_9FLAO</name>
<reference evidence="2 3" key="1">
    <citation type="submission" date="2016-11" db="EMBL/GenBank/DDBJ databases">
        <title>Tenacibaculum sp. LPB0136, isolated from marine environment.</title>
        <authorList>
            <person name="Kim E."/>
            <person name="Yi H."/>
        </authorList>
    </citation>
    <scope>NUCLEOTIDE SEQUENCE [LARGE SCALE GENOMIC DNA]</scope>
    <source>
        <strain evidence="2 3">LPB0136</strain>
    </source>
</reference>
<protein>
    <recommendedName>
        <fullName evidence="4">DUF4271 domain-containing protein</fullName>
    </recommendedName>
</protein>
<keyword evidence="1" id="KW-0812">Transmembrane</keyword>
<dbReference type="STRING" id="1850252.LPB136_10265"/>
<keyword evidence="1" id="KW-0472">Membrane</keyword>
<dbReference type="Proteomes" id="UP000181898">
    <property type="component" value="Chromosome"/>
</dbReference>
<dbReference type="InterPro" id="IPR025367">
    <property type="entry name" value="DUF4271"/>
</dbReference>
<feature type="transmembrane region" description="Helical" evidence="1">
    <location>
        <begin position="95"/>
        <end position="114"/>
    </location>
</feature>
<dbReference type="AlphaFoldDB" id="A0A1L3JKV0"/>
<feature type="transmembrane region" description="Helical" evidence="1">
    <location>
        <begin position="12"/>
        <end position="31"/>
    </location>
</feature>
<accession>A0A1L3JKV0</accession>
<evidence type="ECO:0000256" key="1">
    <source>
        <dbReference type="SAM" id="Phobius"/>
    </source>
</evidence>
<evidence type="ECO:0008006" key="4">
    <source>
        <dbReference type="Google" id="ProtNLM"/>
    </source>
</evidence>
<proteinExistence type="predicted"/>
<dbReference type="Pfam" id="PF14093">
    <property type="entry name" value="DUF4271"/>
    <property type="match status" value="1"/>
</dbReference>
<organism evidence="2 3">
    <name type="scientific">Tenacibaculum todarodis</name>
    <dbReference type="NCBI Taxonomy" id="1850252"/>
    <lineage>
        <taxon>Bacteria</taxon>
        <taxon>Pseudomonadati</taxon>
        <taxon>Bacteroidota</taxon>
        <taxon>Flavobacteriia</taxon>
        <taxon>Flavobacteriales</taxon>
        <taxon>Flavobacteriaceae</taxon>
        <taxon>Tenacibaculum</taxon>
    </lineage>
</organism>
<dbReference type="EMBL" id="CP018155">
    <property type="protein sequence ID" value="APG65723.1"/>
    <property type="molecule type" value="Genomic_DNA"/>
</dbReference>
<evidence type="ECO:0000313" key="2">
    <source>
        <dbReference type="EMBL" id="APG65723.1"/>
    </source>
</evidence>
<feature type="transmembrane region" description="Helical" evidence="1">
    <location>
        <begin position="160"/>
        <end position="178"/>
    </location>
</feature>
<keyword evidence="1" id="KW-1133">Transmembrane helix</keyword>
<feature type="transmembrane region" description="Helical" evidence="1">
    <location>
        <begin position="135"/>
        <end position="154"/>
    </location>
</feature>
<feature type="transmembrane region" description="Helical" evidence="1">
    <location>
        <begin position="190"/>
        <end position="210"/>
    </location>
</feature>
<feature type="transmembrane region" description="Helical" evidence="1">
    <location>
        <begin position="58"/>
        <end position="83"/>
    </location>
</feature>